<evidence type="ECO:0000259" key="2">
    <source>
        <dbReference type="Pfam" id="PF03732"/>
    </source>
</evidence>
<sequence length="292" mass="33707">MEGLIEGGGPKGTDDREETPPLTKEQIEGHASALKSLIKSHNRRNKGDLIRLDFETVKAEIQGHTVVKGKKVMDEDLKKPFKEVRRTPFTRRIIEYAGPEYKMPNNIKLYDGTTDPEDHLSCFVGAANSEEWPMHVWCRMFQQTLNGSAKGWFERLPHDSINEWAELREAFAARFSVRRVCFKEPHEITKITRKANESLTAFKERWMVETGFIMGVLKVMKISSFMDSVKSPELAKRFSDKVPTTVNEMMERLDYFVRSEEAYASTELTKGETRESHRKMSLPFNGRDTHPF</sequence>
<gene>
    <name evidence="3" type="ORF">Tci_201951</name>
</gene>
<dbReference type="GO" id="GO:0003964">
    <property type="term" value="F:RNA-directed DNA polymerase activity"/>
    <property type="evidence" value="ECO:0007669"/>
    <property type="project" value="UniProtKB-KW"/>
</dbReference>
<accession>A0A699GU63</accession>
<comment type="caution">
    <text evidence="3">The sequence shown here is derived from an EMBL/GenBank/DDBJ whole genome shotgun (WGS) entry which is preliminary data.</text>
</comment>
<feature type="region of interest" description="Disordered" evidence="1">
    <location>
        <begin position="1"/>
        <end position="24"/>
    </location>
</feature>
<keyword evidence="3" id="KW-0695">RNA-directed DNA polymerase</keyword>
<dbReference type="InterPro" id="IPR005162">
    <property type="entry name" value="Retrotrans_gag_dom"/>
</dbReference>
<dbReference type="EMBL" id="BKCJ010052759">
    <property type="protein sequence ID" value="GEW29975.1"/>
    <property type="molecule type" value="Genomic_DNA"/>
</dbReference>
<organism evidence="3">
    <name type="scientific">Tanacetum cinerariifolium</name>
    <name type="common">Dalmatian daisy</name>
    <name type="synonym">Chrysanthemum cinerariifolium</name>
    <dbReference type="NCBI Taxonomy" id="118510"/>
    <lineage>
        <taxon>Eukaryota</taxon>
        <taxon>Viridiplantae</taxon>
        <taxon>Streptophyta</taxon>
        <taxon>Embryophyta</taxon>
        <taxon>Tracheophyta</taxon>
        <taxon>Spermatophyta</taxon>
        <taxon>Magnoliopsida</taxon>
        <taxon>eudicotyledons</taxon>
        <taxon>Gunneridae</taxon>
        <taxon>Pentapetalae</taxon>
        <taxon>asterids</taxon>
        <taxon>campanulids</taxon>
        <taxon>Asterales</taxon>
        <taxon>Asteraceae</taxon>
        <taxon>Asteroideae</taxon>
        <taxon>Anthemideae</taxon>
        <taxon>Anthemidinae</taxon>
        <taxon>Tanacetum</taxon>
    </lineage>
</organism>
<protein>
    <submittedName>
        <fullName evidence="3">Reverse transcriptase domain-containing protein</fullName>
    </submittedName>
</protein>
<dbReference type="AlphaFoldDB" id="A0A699GU63"/>
<evidence type="ECO:0000256" key="1">
    <source>
        <dbReference type="SAM" id="MobiDB-lite"/>
    </source>
</evidence>
<keyword evidence="3" id="KW-0548">Nucleotidyltransferase</keyword>
<proteinExistence type="predicted"/>
<dbReference type="Pfam" id="PF03732">
    <property type="entry name" value="Retrotrans_gag"/>
    <property type="match status" value="1"/>
</dbReference>
<dbReference type="PANTHER" id="PTHR33223">
    <property type="entry name" value="CCHC-TYPE DOMAIN-CONTAINING PROTEIN"/>
    <property type="match status" value="1"/>
</dbReference>
<feature type="domain" description="Retrotransposon gag" evidence="2">
    <location>
        <begin position="140"/>
        <end position="205"/>
    </location>
</feature>
<feature type="region of interest" description="Disordered" evidence="1">
    <location>
        <begin position="267"/>
        <end position="292"/>
    </location>
</feature>
<dbReference type="PANTHER" id="PTHR33223:SF11">
    <property type="entry name" value="ELEMENT PROTEIN, PUTATIVE-RELATED"/>
    <property type="match status" value="1"/>
</dbReference>
<evidence type="ECO:0000313" key="3">
    <source>
        <dbReference type="EMBL" id="GEW29975.1"/>
    </source>
</evidence>
<reference evidence="3" key="1">
    <citation type="journal article" date="2019" name="Sci. Rep.">
        <title>Draft genome of Tanacetum cinerariifolium, the natural source of mosquito coil.</title>
        <authorList>
            <person name="Yamashiro T."/>
            <person name="Shiraishi A."/>
            <person name="Satake H."/>
            <person name="Nakayama K."/>
        </authorList>
    </citation>
    <scope>NUCLEOTIDE SEQUENCE</scope>
</reference>
<name>A0A699GU63_TANCI</name>
<keyword evidence="3" id="KW-0808">Transferase</keyword>
<feature type="compositionally biased region" description="Gly residues" evidence="1">
    <location>
        <begin position="1"/>
        <end position="11"/>
    </location>
</feature>